<accession>A0ABW1UPN8</accession>
<dbReference type="NCBIfam" id="NF001070">
    <property type="entry name" value="PRK00118.1-6"/>
    <property type="match status" value="1"/>
</dbReference>
<proteinExistence type="inferred from homology"/>
<evidence type="ECO:0000256" key="3">
    <source>
        <dbReference type="HAMAP-Rule" id="MF_00245"/>
    </source>
</evidence>
<evidence type="ECO:0000313" key="4">
    <source>
        <dbReference type="EMBL" id="MFC6315965.1"/>
    </source>
</evidence>
<dbReference type="PANTHER" id="PTHR40083:SF1">
    <property type="entry name" value="UPF0122 PROTEIN YLXM"/>
    <property type="match status" value="1"/>
</dbReference>
<name>A0ABW1UPN8_9LACO</name>
<dbReference type="InterPro" id="IPR054831">
    <property type="entry name" value="UPF0122_fam_protein"/>
</dbReference>
<dbReference type="Pfam" id="PF04297">
    <property type="entry name" value="UPF0122"/>
    <property type="match status" value="1"/>
</dbReference>
<dbReference type="GO" id="GO:0003677">
    <property type="term" value="F:DNA binding"/>
    <property type="evidence" value="ECO:0007669"/>
    <property type="project" value="UniProtKB-KW"/>
</dbReference>
<keyword evidence="4" id="KW-0238">DNA-binding</keyword>
<evidence type="ECO:0000313" key="5">
    <source>
        <dbReference type="Proteomes" id="UP001596310"/>
    </source>
</evidence>
<dbReference type="HAMAP" id="MF_00245">
    <property type="entry name" value="UPF0122"/>
    <property type="match status" value="1"/>
</dbReference>
<dbReference type="NCBIfam" id="NF001068">
    <property type="entry name" value="PRK00118.1-4"/>
    <property type="match status" value="1"/>
</dbReference>
<dbReference type="RefSeq" id="WP_125601514.1">
    <property type="nucleotide sequence ID" value="NZ_JBHSSM010000023.1"/>
</dbReference>
<dbReference type="NCBIfam" id="NF045758">
    <property type="entry name" value="YlxM"/>
    <property type="match status" value="1"/>
</dbReference>
<evidence type="ECO:0000256" key="2">
    <source>
        <dbReference type="ARBA" id="ARBA00024764"/>
    </source>
</evidence>
<dbReference type="InterPro" id="IPR013324">
    <property type="entry name" value="RNA_pol_sigma_r3/r4-like"/>
</dbReference>
<reference evidence="5" key="1">
    <citation type="journal article" date="2019" name="Int. J. Syst. Evol. Microbiol.">
        <title>The Global Catalogue of Microorganisms (GCM) 10K type strain sequencing project: providing services to taxonomists for standard genome sequencing and annotation.</title>
        <authorList>
            <consortium name="The Broad Institute Genomics Platform"/>
            <consortium name="The Broad Institute Genome Sequencing Center for Infectious Disease"/>
            <person name="Wu L."/>
            <person name="Ma J."/>
        </authorList>
    </citation>
    <scope>NUCLEOTIDE SEQUENCE [LARGE SCALE GENOMIC DNA]</scope>
    <source>
        <strain evidence="5">CCM 8897</strain>
    </source>
</reference>
<dbReference type="PANTHER" id="PTHR40083">
    <property type="entry name" value="UPF0122 PROTEIN CBO2450/CLC_2298"/>
    <property type="match status" value="1"/>
</dbReference>
<dbReference type="SUPFAM" id="SSF88659">
    <property type="entry name" value="Sigma3 and sigma4 domains of RNA polymerase sigma factors"/>
    <property type="match status" value="1"/>
</dbReference>
<comment type="similarity">
    <text evidence="1 3">Belongs to the UPF0122 family.</text>
</comment>
<evidence type="ECO:0000256" key="1">
    <source>
        <dbReference type="ARBA" id="ARBA00008720"/>
    </source>
</evidence>
<organism evidence="4 5">
    <name type="scientific">Lapidilactobacillus achengensis</name>
    <dbReference type="NCBI Taxonomy" id="2486000"/>
    <lineage>
        <taxon>Bacteria</taxon>
        <taxon>Bacillati</taxon>
        <taxon>Bacillota</taxon>
        <taxon>Bacilli</taxon>
        <taxon>Lactobacillales</taxon>
        <taxon>Lactobacillaceae</taxon>
        <taxon>Lapidilactobacillus</taxon>
    </lineage>
</organism>
<comment type="caution">
    <text evidence="4">The sequence shown here is derived from an EMBL/GenBank/DDBJ whole genome shotgun (WGS) entry which is preliminary data.</text>
</comment>
<keyword evidence="5" id="KW-1185">Reference proteome</keyword>
<gene>
    <name evidence="4" type="ORF">ACFQHW_10365</name>
</gene>
<sequence>MADEVVELNERINELFDFYRPLLTHKQATYLELYYAQDYSLGEIAAQFSVSRQAVYDNLKRTAKILLGYEAKLHLIDHFQQEVALVDQLKAQVTSKYPDDPQLQQLLQSFEKLVDSQ</sequence>
<dbReference type="Gene3D" id="1.10.10.10">
    <property type="entry name" value="Winged helix-like DNA-binding domain superfamily/Winged helix DNA-binding domain"/>
    <property type="match status" value="1"/>
</dbReference>
<protein>
    <recommendedName>
        <fullName evidence="3">UPF0122 protein ACFQHW_10365</fullName>
    </recommendedName>
</protein>
<dbReference type="InterPro" id="IPR036388">
    <property type="entry name" value="WH-like_DNA-bd_sf"/>
</dbReference>
<dbReference type="EMBL" id="JBHSSM010000023">
    <property type="protein sequence ID" value="MFC6315965.1"/>
    <property type="molecule type" value="Genomic_DNA"/>
</dbReference>
<comment type="function">
    <text evidence="2 3">Might take part in the signal recognition particle (SRP) pathway. This is inferred from the conservation of its genetic proximity to ftsY/ffh. May be a regulatory protein.</text>
</comment>
<dbReference type="InterPro" id="IPR007394">
    <property type="entry name" value="UPF0122"/>
</dbReference>
<dbReference type="Proteomes" id="UP001596310">
    <property type="component" value="Unassembled WGS sequence"/>
</dbReference>